<reference evidence="2" key="1">
    <citation type="submission" date="2020-08" db="EMBL/GenBank/DDBJ databases">
        <title>Multicomponent nature underlies the extraordinary mechanical properties of spider dragline silk.</title>
        <authorList>
            <person name="Kono N."/>
            <person name="Nakamura H."/>
            <person name="Mori M."/>
            <person name="Yoshida Y."/>
            <person name="Ohtoshi R."/>
            <person name="Malay A.D."/>
            <person name="Moran D.A.P."/>
            <person name="Tomita M."/>
            <person name="Numata K."/>
            <person name="Arakawa K."/>
        </authorList>
    </citation>
    <scope>NUCLEOTIDE SEQUENCE</scope>
</reference>
<accession>A0A8X7CLM2</accession>
<sequence length="123" mass="14112">MTRLQQQDLLIEGYKKFLAYQKTIKDETGISNGIMQNLQETKEAREKLVSELRTISPCVDNNCSDHSTLEPKTKDLTKPIDNTKLNDNDKKKPRKVKIVKITRMTLSFLVKLPTHTQPTTPNT</sequence>
<gene>
    <name evidence="2" type="primary">NCL1_61060</name>
    <name evidence="2" type="ORF">TNIN_28601</name>
</gene>
<proteinExistence type="predicted"/>
<keyword evidence="3" id="KW-1185">Reference proteome</keyword>
<name>A0A8X7CLM2_9ARAC</name>
<comment type="caution">
    <text evidence="2">The sequence shown here is derived from an EMBL/GenBank/DDBJ whole genome shotgun (WGS) entry which is preliminary data.</text>
</comment>
<evidence type="ECO:0000313" key="2">
    <source>
        <dbReference type="EMBL" id="GFY72201.1"/>
    </source>
</evidence>
<feature type="compositionally biased region" description="Basic and acidic residues" evidence="1">
    <location>
        <begin position="67"/>
        <end position="78"/>
    </location>
</feature>
<evidence type="ECO:0000313" key="3">
    <source>
        <dbReference type="Proteomes" id="UP000886998"/>
    </source>
</evidence>
<feature type="region of interest" description="Disordered" evidence="1">
    <location>
        <begin position="64"/>
        <end position="94"/>
    </location>
</feature>
<evidence type="ECO:0000256" key="1">
    <source>
        <dbReference type="SAM" id="MobiDB-lite"/>
    </source>
</evidence>
<protein>
    <submittedName>
        <fullName evidence="2">Uncharacterized protein</fullName>
    </submittedName>
</protein>
<dbReference type="AlphaFoldDB" id="A0A8X7CLM2"/>
<dbReference type="EMBL" id="BMAV01019277">
    <property type="protein sequence ID" value="GFY72201.1"/>
    <property type="molecule type" value="Genomic_DNA"/>
</dbReference>
<dbReference type="Proteomes" id="UP000886998">
    <property type="component" value="Unassembled WGS sequence"/>
</dbReference>
<organism evidence="2 3">
    <name type="scientific">Trichonephila inaurata madagascariensis</name>
    <dbReference type="NCBI Taxonomy" id="2747483"/>
    <lineage>
        <taxon>Eukaryota</taxon>
        <taxon>Metazoa</taxon>
        <taxon>Ecdysozoa</taxon>
        <taxon>Arthropoda</taxon>
        <taxon>Chelicerata</taxon>
        <taxon>Arachnida</taxon>
        <taxon>Araneae</taxon>
        <taxon>Araneomorphae</taxon>
        <taxon>Entelegynae</taxon>
        <taxon>Araneoidea</taxon>
        <taxon>Nephilidae</taxon>
        <taxon>Trichonephila</taxon>
        <taxon>Trichonephila inaurata</taxon>
    </lineage>
</organism>